<accession>A0A1S8LCA3</accession>
<evidence type="ECO:0000313" key="2">
    <source>
        <dbReference type="Proteomes" id="UP000190951"/>
    </source>
</evidence>
<sequence length="245" mass="28478">MISIIPDNQMKRINFYWQNTFDYKPSDKGTESQVILDASLKNSGKISIYHINDKSFIKTDPDIFDKINDYINSYYLYKSVYAKDFENYFKDAVQTDESCYFCYLTEPSYVSDILSNEYSVRKLSSVDSQLLENFKKSCWDLKLKINLPDINSPVMLGCFYNNSLVCISSISYFKNDIADLNIISHPSFKDNSIIAKTLIAELCQFCFKEGKVLQYKFSSKNKYAKKISQSMGFNLYVINENLILK</sequence>
<dbReference type="Proteomes" id="UP000190951">
    <property type="component" value="Chromosome"/>
</dbReference>
<reference evidence="1 2" key="1">
    <citation type="submission" date="2022-04" db="EMBL/GenBank/DDBJ databases">
        <title>Genome sequence of C. roseum typestrain.</title>
        <authorList>
            <person name="Poehlein A."/>
            <person name="Schoch T."/>
            <person name="Duerre P."/>
            <person name="Daniel R."/>
        </authorList>
    </citation>
    <scope>NUCLEOTIDE SEQUENCE [LARGE SCALE GENOMIC DNA]</scope>
    <source>
        <strain evidence="1 2">DSM 7320</strain>
    </source>
</reference>
<evidence type="ECO:0000313" key="1">
    <source>
        <dbReference type="EMBL" id="URZ09851.1"/>
    </source>
</evidence>
<dbReference type="STRING" id="84029.CROST_12270"/>
<dbReference type="EMBL" id="CP096983">
    <property type="protein sequence ID" value="URZ09851.1"/>
    <property type="molecule type" value="Genomic_DNA"/>
</dbReference>
<name>A0A1S8LCA3_9CLOT</name>
<keyword evidence="2" id="KW-1185">Reference proteome</keyword>
<dbReference type="RefSeq" id="WP_077835851.1">
    <property type="nucleotide sequence ID" value="NZ_CP096983.1"/>
</dbReference>
<dbReference type="Gene3D" id="3.40.630.30">
    <property type="match status" value="1"/>
</dbReference>
<dbReference type="AlphaFoldDB" id="A0A1S8LCA3"/>
<gene>
    <name evidence="1" type="ORF">CROST_005500</name>
</gene>
<proteinExistence type="predicted"/>
<protein>
    <submittedName>
        <fullName evidence="1">Uncharacterized protein</fullName>
    </submittedName>
</protein>
<organism evidence="1 2">
    <name type="scientific">Clostridium felsineum</name>
    <dbReference type="NCBI Taxonomy" id="36839"/>
    <lineage>
        <taxon>Bacteria</taxon>
        <taxon>Bacillati</taxon>
        <taxon>Bacillota</taxon>
        <taxon>Clostridia</taxon>
        <taxon>Eubacteriales</taxon>
        <taxon>Clostridiaceae</taxon>
        <taxon>Clostridium</taxon>
    </lineage>
</organism>
<dbReference type="KEGG" id="crw:CROST_005500"/>